<organism evidence="2 3">
    <name type="scientific">Smittium culicis</name>
    <dbReference type="NCBI Taxonomy" id="133412"/>
    <lineage>
        <taxon>Eukaryota</taxon>
        <taxon>Fungi</taxon>
        <taxon>Fungi incertae sedis</taxon>
        <taxon>Zoopagomycota</taxon>
        <taxon>Kickxellomycotina</taxon>
        <taxon>Harpellomycetes</taxon>
        <taxon>Harpellales</taxon>
        <taxon>Legeriomycetaceae</taxon>
        <taxon>Smittium</taxon>
    </lineage>
</organism>
<gene>
    <name evidence="2" type="ORF">AYI70_g12450</name>
</gene>
<keyword evidence="1" id="KW-0472">Membrane</keyword>
<comment type="caution">
    <text evidence="2">The sequence shown here is derived from an EMBL/GenBank/DDBJ whole genome shotgun (WGS) entry which is preliminary data.</text>
</comment>
<keyword evidence="1" id="KW-0812">Transmembrane</keyword>
<keyword evidence="1" id="KW-1133">Transmembrane helix</keyword>
<proteinExistence type="predicted"/>
<evidence type="ECO:0000313" key="3">
    <source>
        <dbReference type="Proteomes" id="UP000187283"/>
    </source>
</evidence>
<protein>
    <submittedName>
        <fullName evidence="2">Uncharacterized protein</fullName>
    </submittedName>
</protein>
<dbReference type="EMBL" id="LSSN01006130">
    <property type="protein sequence ID" value="OMJ07069.1"/>
    <property type="molecule type" value="Genomic_DNA"/>
</dbReference>
<evidence type="ECO:0000313" key="2">
    <source>
        <dbReference type="EMBL" id="OMJ07069.1"/>
    </source>
</evidence>
<name>A0A1R1WXG6_9FUNG</name>
<evidence type="ECO:0000256" key="1">
    <source>
        <dbReference type="SAM" id="Phobius"/>
    </source>
</evidence>
<keyword evidence="3" id="KW-1185">Reference proteome</keyword>
<feature type="transmembrane region" description="Helical" evidence="1">
    <location>
        <begin position="31"/>
        <end position="51"/>
    </location>
</feature>
<accession>A0A1R1WXG6</accession>
<sequence>MIGGGGCMFKAIFVTGWQYISNGFMNVLNDFFSAALILVSAAMKSDILFYGSVSRHISKYRYWCEHSTTPIIGIKRLSYRHNYINPKSTLFNMFDIIHSFH</sequence>
<reference evidence="2 3" key="1">
    <citation type="submission" date="2017-01" db="EMBL/GenBank/DDBJ databases">
        <authorList>
            <person name="Mah S.A."/>
            <person name="Swanson W.J."/>
            <person name="Moy G.W."/>
            <person name="Vacquier V.D."/>
        </authorList>
    </citation>
    <scope>NUCLEOTIDE SEQUENCE [LARGE SCALE GENOMIC DNA]</scope>
    <source>
        <strain evidence="2 3">GSMNP</strain>
    </source>
</reference>
<dbReference type="Proteomes" id="UP000187283">
    <property type="component" value="Unassembled WGS sequence"/>
</dbReference>
<dbReference type="AlphaFoldDB" id="A0A1R1WXG6"/>